<dbReference type="Proteomes" id="UP000031866">
    <property type="component" value="Chromosome"/>
</dbReference>
<proteinExistence type="predicted"/>
<dbReference type="OrthoDB" id="5637at2"/>
<evidence type="ECO:0000313" key="2">
    <source>
        <dbReference type="Proteomes" id="UP000031866"/>
    </source>
</evidence>
<dbReference type="KEGG" id="cbei:LF65_00323"/>
<dbReference type="InterPro" id="IPR037126">
    <property type="entry name" value="PdaC/RsiV-like_sf"/>
</dbReference>
<dbReference type="InterPro" id="IPR025303">
    <property type="entry name" value="PdaC"/>
</dbReference>
<organism evidence="1 2">
    <name type="scientific">Clostridium beijerinckii</name>
    <name type="common">Clostridium MP</name>
    <dbReference type="NCBI Taxonomy" id="1520"/>
    <lineage>
        <taxon>Bacteria</taxon>
        <taxon>Bacillati</taxon>
        <taxon>Bacillota</taxon>
        <taxon>Clostridia</taxon>
        <taxon>Eubacteriales</taxon>
        <taxon>Clostridiaceae</taxon>
        <taxon>Clostridium</taxon>
    </lineage>
</organism>
<dbReference type="Pfam" id="PF11738">
    <property type="entry name" value="DUF3298"/>
    <property type="match status" value="1"/>
</dbReference>
<dbReference type="RefSeq" id="WP_023976425.1">
    <property type="nucleotide sequence ID" value="NZ_CP010086.2"/>
</dbReference>
<name>A0A0B5QG93_CLOBE</name>
<protein>
    <submittedName>
        <fullName evidence="1">Uncharacterized protein</fullName>
    </submittedName>
</protein>
<accession>A0A0B5QG93</accession>
<sequence length="251" mass="29077">MGIIANITGLLIVSSMLSTACPQEMFITNKMQSESKIKIVDKSITKNLNYLKLDINMPQLVGGNDEKRINLINNVINQDILPRAEESEKTAKEYFGEKGQETPRFPYEIYSRYTTSADNNQILSLYNDYYEFLGGAHGMTTRTSYTIDKKKEALLTLKELFSEGYNYSDIINKEIENQIKENPENYFDSGNVFKGISENQSFYIRDDNLVIYYQLYDIAPYVFGIPEFKIPLKLFDKDFVYYKNWDSGSKK</sequence>
<gene>
    <name evidence="1" type="ORF">LF65_00323</name>
</gene>
<dbReference type="Gene3D" id="3.30.565.40">
    <property type="entry name" value="Fervidobacterium nodosum Rt17-B1 like"/>
    <property type="match status" value="1"/>
</dbReference>
<reference evidence="2" key="1">
    <citation type="submission" date="2014-12" db="EMBL/GenBank/DDBJ databases">
        <title>Genome sequence of Clostridium beijerinckii strain 59B.</title>
        <authorList>
            <person name="Little G.T."/>
            <person name="Minton N.P."/>
        </authorList>
    </citation>
    <scope>NUCLEOTIDE SEQUENCE [LARGE SCALE GENOMIC DNA]</scope>
    <source>
        <strain evidence="2">59B</strain>
    </source>
</reference>
<evidence type="ECO:0000313" key="1">
    <source>
        <dbReference type="EMBL" id="AJG96992.1"/>
    </source>
</evidence>
<dbReference type="Gene3D" id="3.90.640.20">
    <property type="entry name" value="Heat-shock cognate protein, ATPase"/>
    <property type="match status" value="1"/>
</dbReference>
<dbReference type="EMBL" id="CP010086">
    <property type="protein sequence ID" value="AJG96992.1"/>
    <property type="molecule type" value="Genomic_DNA"/>
</dbReference>
<dbReference type="AlphaFoldDB" id="A0A0B5QG93"/>
<dbReference type="STRING" id="1520.LF65_00323"/>
<dbReference type="Pfam" id="PF13739">
    <property type="entry name" value="PdaC"/>
    <property type="match status" value="1"/>
</dbReference>
<dbReference type="InterPro" id="IPR021729">
    <property type="entry name" value="DUF3298"/>
</dbReference>